<dbReference type="InterPro" id="IPR052019">
    <property type="entry name" value="F420H2_bilvrd_red/Heme_oxyg"/>
</dbReference>
<gene>
    <name evidence="3" type="ORF">F8144_30010</name>
</gene>
<dbReference type="GO" id="GO:0070967">
    <property type="term" value="F:coenzyme F420 binding"/>
    <property type="evidence" value="ECO:0007669"/>
    <property type="project" value="TreeGrafter"/>
</dbReference>
<feature type="domain" description="Pyridoxamine 5'-phosphate oxidase N-terminal" evidence="2">
    <location>
        <begin position="12"/>
        <end position="131"/>
    </location>
</feature>
<proteinExistence type="predicted"/>
<evidence type="ECO:0000256" key="1">
    <source>
        <dbReference type="ARBA" id="ARBA00023002"/>
    </source>
</evidence>
<keyword evidence="4" id="KW-1185">Reference proteome</keyword>
<dbReference type="AlphaFoldDB" id="A0A7J5D8H8"/>
<dbReference type="PANTHER" id="PTHR35176:SF11">
    <property type="entry name" value="PYRIDOXAMINE 5'-PHOSPHATE OXIDASE FAMILY PROTEIN"/>
    <property type="match status" value="1"/>
</dbReference>
<dbReference type="PANTHER" id="PTHR35176">
    <property type="entry name" value="HEME OXYGENASE HI_0854-RELATED"/>
    <property type="match status" value="1"/>
</dbReference>
<dbReference type="GO" id="GO:0016627">
    <property type="term" value="F:oxidoreductase activity, acting on the CH-CH group of donors"/>
    <property type="evidence" value="ECO:0007669"/>
    <property type="project" value="TreeGrafter"/>
</dbReference>
<organism evidence="3 4">
    <name type="scientific">Streptomyces triticiradicis</name>
    <dbReference type="NCBI Taxonomy" id="2651189"/>
    <lineage>
        <taxon>Bacteria</taxon>
        <taxon>Bacillati</taxon>
        <taxon>Actinomycetota</taxon>
        <taxon>Actinomycetes</taxon>
        <taxon>Kitasatosporales</taxon>
        <taxon>Streptomycetaceae</taxon>
        <taxon>Streptomyces</taxon>
    </lineage>
</organism>
<evidence type="ECO:0000313" key="3">
    <source>
        <dbReference type="EMBL" id="KAB1982844.1"/>
    </source>
</evidence>
<sequence length="134" mass="14834">MPTTHDTFVQALERIADSKHVLLTTFRKDGRPVPTPVGGVVHDGTVYALTDPTTGKVKRIRNNPRVAISPCSMNGTVPDGAPKITGTARLLGNSETARVQNMMKHRFFLYRLIRLFDRAMRRQRPLVAIAITAA</sequence>
<name>A0A7J5D8H8_9ACTN</name>
<dbReference type="EC" id="1.-.-.-" evidence="3"/>
<evidence type="ECO:0000259" key="2">
    <source>
        <dbReference type="Pfam" id="PF01243"/>
    </source>
</evidence>
<dbReference type="InterPro" id="IPR011576">
    <property type="entry name" value="Pyridox_Oxase_N"/>
</dbReference>
<dbReference type="GO" id="GO:0005829">
    <property type="term" value="C:cytosol"/>
    <property type="evidence" value="ECO:0007669"/>
    <property type="project" value="TreeGrafter"/>
</dbReference>
<evidence type="ECO:0000313" key="4">
    <source>
        <dbReference type="Proteomes" id="UP000442990"/>
    </source>
</evidence>
<reference evidence="3 4" key="1">
    <citation type="submission" date="2019-09" db="EMBL/GenBank/DDBJ databases">
        <title>Isolation and identification of active actinomycetes.</title>
        <authorList>
            <person name="Yu Z."/>
            <person name="Han C."/>
            <person name="Yu B."/>
        </authorList>
    </citation>
    <scope>NUCLEOTIDE SEQUENCE [LARGE SCALE GENOMIC DNA]</scope>
    <source>
        <strain evidence="3 4">NEAU-H2</strain>
    </source>
</reference>
<dbReference type="Gene3D" id="2.30.110.10">
    <property type="entry name" value="Electron Transport, Fmn-binding Protein, Chain A"/>
    <property type="match status" value="1"/>
</dbReference>
<dbReference type="SUPFAM" id="SSF50475">
    <property type="entry name" value="FMN-binding split barrel"/>
    <property type="match status" value="1"/>
</dbReference>
<dbReference type="Pfam" id="PF01243">
    <property type="entry name" value="PNPOx_N"/>
    <property type="match status" value="1"/>
</dbReference>
<keyword evidence="1 3" id="KW-0560">Oxidoreductase</keyword>
<comment type="caution">
    <text evidence="3">The sequence shown here is derived from an EMBL/GenBank/DDBJ whole genome shotgun (WGS) entry which is preliminary data.</text>
</comment>
<dbReference type="InterPro" id="IPR019965">
    <property type="entry name" value="PPOX_F420-dep_Rv2061_put"/>
</dbReference>
<dbReference type="InterPro" id="IPR012349">
    <property type="entry name" value="Split_barrel_FMN-bd"/>
</dbReference>
<dbReference type="RefSeq" id="WP_151472605.1">
    <property type="nucleotide sequence ID" value="NZ_WBKG01000030.1"/>
</dbReference>
<dbReference type="EMBL" id="WBKG01000030">
    <property type="protein sequence ID" value="KAB1982844.1"/>
    <property type="molecule type" value="Genomic_DNA"/>
</dbReference>
<dbReference type="NCBIfam" id="TIGR03666">
    <property type="entry name" value="Rv2061_F420"/>
    <property type="match status" value="1"/>
</dbReference>
<accession>A0A7J5D8H8</accession>
<dbReference type="Proteomes" id="UP000442990">
    <property type="component" value="Unassembled WGS sequence"/>
</dbReference>
<protein>
    <submittedName>
        <fullName evidence="3">PPOX class F420-dependent oxidoreductase</fullName>
        <ecNumber evidence="3">1.-.-.-</ecNumber>
    </submittedName>
</protein>